<dbReference type="PANTHER" id="PTHR43779:SF3">
    <property type="entry name" value="(3R)-3-[(CARBOXYMETHYL)AMINO]FATTY ACID OXYGENASE_DECARBOXYLASE"/>
    <property type="match status" value="1"/>
</dbReference>
<keyword evidence="6" id="KW-0408">Iron</keyword>
<evidence type="ECO:0000256" key="5">
    <source>
        <dbReference type="ARBA" id="ARBA00023002"/>
    </source>
</evidence>
<evidence type="ECO:0000256" key="2">
    <source>
        <dbReference type="ARBA" id="ARBA00005896"/>
    </source>
</evidence>
<keyword evidence="9" id="KW-1185">Reference proteome</keyword>
<proteinExistence type="inferred from homology"/>
<evidence type="ECO:0000313" key="8">
    <source>
        <dbReference type="EMBL" id="GAA4228950.1"/>
    </source>
</evidence>
<dbReference type="InterPro" id="IPR042098">
    <property type="entry name" value="TauD-like_sf"/>
</dbReference>
<dbReference type="SUPFAM" id="SSF51197">
    <property type="entry name" value="Clavaminate synthase-like"/>
    <property type="match status" value="1"/>
</dbReference>
<dbReference type="EMBL" id="BAABAS010000005">
    <property type="protein sequence ID" value="GAA4228950.1"/>
    <property type="molecule type" value="Genomic_DNA"/>
</dbReference>
<name>A0ABP8BWU1_9ACTN</name>
<dbReference type="InterPro" id="IPR003819">
    <property type="entry name" value="TauD/TfdA-like"/>
</dbReference>
<sequence>MIVSMPHDALLGAVVTEFDHSTATEADIAELKELVYQHKIVRLRGQELSTGAFVELGKRLGTPASYYEPMYHHPENDLVFVSSNLPENGKQIGVPKTGKFWHSDYQFMAEPFGFTLIYPQVVPQKNRGTYFIDLGKAFEALPQDLKDAAASARAVHSPRRFFKIRPSDVYRPIGELMAEIEAKTPAVTHNAVTKHPHTGEAVLYISEGFTVGLTDAEGKDLDPGLLDALLTATGQRDTTFEHPNIHLQRFDAGDLLIWDNRSLVHRALHTNTPEPAVSHRVTVYDEYPFDASVEN</sequence>
<reference evidence="9" key="1">
    <citation type="journal article" date="2019" name="Int. J. Syst. Evol. Microbiol.">
        <title>The Global Catalogue of Microorganisms (GCM) 10K type strain sequencing project: providing services to taxonomists for standard genome sequencing and annotation.</title>
        <authorList>
            <consortium name="The Broad Institute Genomics Platform"/>
            <consortium name="The Broad Institute Genome Sequencing Center for Infectious Disease"/>
            <person name="Wu L."/>
            <person name="Ma J."/>
        </authorList>
    </citation>
    <scope>NUCLEOTIDE SEQUENCE [LARGE SCALE GENOMIC DNA]</scope>
    <source>
        <strain evidence="9">JCM 17440</strain>
    </source>
</reference>
<gene>
    <name evidence="8" type="ORF">GCM10022254_20290</name>
</gene>
<dbReference type="PANTHER" id="PTHR43779">
    <property type="entry name" value="DIOXYGENASE RV0097-RELATED"/>
    <property type="match status" value="1"/>
</dbReference>
<keyword evidence="4 8" id="KW-0223">Dioxygenase</keyword>
<feature type="domain" description="TauD/TfdA-like" evidence="7">
    <location>
        <begin position="12"/>
        <end position="279"/>
    </location>
</feature>
<comment type="cofactor">
    <cofactor evidence="1">
        <name>Fe(2+)</name>
        <dbReference type="ChEBI" id="CHEBI:29033"/>
    </cofactor>
</comment>
<dbReference type="Pfam" id="PF02668">
    <property type="entry name" value="TauD"/>
    <property type="match status" value="1"/>
</dbReference>
<comment type="caution">
    <text evidence="8">The sequence shown here is derived from an EMBL/GenBank/DDBJ whole genome shotgun (WGS) entry which is preliminary data.</text>
</comment>
<evidence type="ECO:0000256" key="4">
    <source>
        <dbReference type="ARBA" id="ARBA00022964"/>
    </source>
</evidence>
<evidence type="ECO:0000313" key="9">
    <source>
        <dbReference type="Proteomes" id="UP001501710"/>
    </source>
</evidence>
<keyword evidence="3" id="KW-0479">Metal-binding</keyword>
<dbReference type="InterPro" id="IPR051178">
    <property type="entry name" value="TfdA_dioxygenase"/>
</dbReference>
<dbReference type="Gene3D" id="3.60.130.10">
    <property type="entry name" value="Clavaminate synthase-like"/>
    <property type="match status" value="1"/>
</dbReference>
<protein>
    <submittedName>
        <fullName evidence="8">TauD/TfdA family dioxygenase</fullName>
    </submittedName>
</protein>
<dbReference type="GO" id="GO:0051213">
    <property type="term" value="F:dioxygenase activity"/>
    <property type="evidence" value="ECO:0007669"/>
    <property type="project" value="UniProtKB-KW"/>
</dbReference>
<organism evidence="8 9">
    <name type="scientific">Actinomadura meridiana</name>
    <dbReference type="NCBI Taxonomy" id="559626"/>
    <lineage>
        <taxon>Bacteria</taxon>
        <taxon>Bacillati</taxon>
        <taxon>Actinomycetota</taxon>
        <taxon>Actinomycetes</taxon>
        <taxon>Streptosporangiales</taxon>
        <taxon>Thermomonosporaceae</taxon>
        <taxon>Actinomadura</taxon>
    </lineage>
</organism>
<keyword evidence="5" id="KW-0560">Oxidoreductase</keyword>
<evidence type="ECO:0000256" key="6">
    <source>
        <dbReference type="ARBA" id="ARBA00023004"/>
    </source>
</evidence>
<evidence type="ECO:0000259" key="7">
    <source>
        <dbReference type="Pfam" id="PF02668"/>
    </source>
</evidence>
<dbReference type="Proteomes" id="UP001501710">
    <property type="component" value="Unassembled WGS sequence"/>
</dbReference>
<comment type="similarity">
    <text evidence="2">Belongs to the TfdA dioxygenase family.</text>
</comment>
<accession>A0ABP8BWU1</accession>
<evidence type="ECO:0000256" key="1">
    <source>
        <dbReference type="ARBA" id="ARBA00001954"/>
    </source>
</evidence>
<evidence type="ECO:0000256" key="3">
    <source>
        <dbReference type="ARBA" id="ARBA00022723"/>
    </source>
</evidence>